<proteinExistence type="predicted"/>
<evidence type="ECO:0000313" key="3">
    <source>
        <dbReference type="Proteomes" id="UP000662770"/>
    </source>
</evidence>
<keyword evidence="1" id="KW-0472">Membrane</keyword>
<evidence type="ECO:0000313" key="2">
    <source>
        <dbReference type="EMBL" id="QSX33322.1"/>
    </source>
</evidence>
<evidence type="ECO:0008006" key="4">
    <source>
        <dbReference type="Google" id="ProtNLM"/>
    </source>
</evidence>
<dbReference type="Proteomes" id="UP000662770">
    <property type="component" value="Chromosome"/>
</dbReference>
<feature type="transmembrane region" description="Helical" evidence="1">
    <location>
        <begin position="45"/>
        <end position="63"/>
    </location>
</feature>
<feature type="transmembrane region" description="Helical" evidence="1">
    <location>
        <begin position="69"/>
        <end position="87"/>
    </location>
</feature>
<keyword evidence="3" id="KW-1185">Reference proteome</keyword>
<evidence type="ECO:0000256" key="1">
    <source>
        <dbReference type="SAM" id="Phobius"/>
    </source>
</evidence>
<dbReference type="RefSeq" id="WP_207354555.1">
    <property type="nucleotide sequence ID" value="NZ_CP071503.1"/>
</dbReference>
<keyword evidence="1" id="KW-0812">Transmembrane</keyword>
<sequence>MICSHCNKRIHIDKIVEQRGKGFTSQIRCPACGAWLGRSAWLLRIKLLGFYLALAASLVAWWLPDWRPGCIVVAILSVIALFTANLMDQLQVVERPPKVEQHFDR</sequence>
<organism evidence="2 3">
    <name type="scientific">Shewanella avicenniae</name>
    <dbReference type="NCBI Taxonomy" id="2814294"/>
    <lineage>
        <taxon>Bacteria</taxon>
        <taxon>Pseudomonadati</taxon>
        <taxon>Pseudomonadota</taxon>
        <taxon>Gammaproteobacteria</taxon>
        <taxon>Alteromonadales</taxon>
        <taxon>Shewanellaceae</taxon>
        <taxon>Shewanella</taxon>
    </lineage>
</organism>
<keyword evidence="1" id="KW-1133">Transmembrane helix</keyword>
<name>A0ABX7QQL8_9GAMM</name>
<accession>A0ABX7QQL8</accession>
<protein>
    <recommendedName>
        <fullName evidence="4">Cxxc_20_cxxc protein</fullName>
    </recommendedName>
</protein>
<dbReference type="EMBL" id="CP071503">
    <property type="protein sequence ID" value="QSX33322.1"/>
    <property type="molecule type" value="Genomic_DNA"/>
</dbReference>
<reference evidence="2 3" key="1">
    <citation type="submission" date="2021-03" db="EMBL/GenBank/DDBJ databases">
        <title>Novel species identification of genus Shewanella.</title>
        <authorList>
            <person name="Liu G."/>
            <person name="Zhang Q."/>
        </authorList>
    </citation>
    <scope>NUCLEOTIDE SEQUENCE [LARGE SCALE GENOMIC DNA]</scope>
    <source>
        <strain evidence="2 3">FJAT-51800</strain>
    </source>
</reference>
<gene>
    <name evidence="2" type="ORF">JYB87_16595</name>
</gene>